<evidence type="ECO:0000313" key="3">
    <source>
        <dbReference type="Proteomes" id="UP001610446"/>
    </source>
</evidence>
<name>A0ABR4K4L3_9EURO</name>
<sequence length="183" mass="21145">MGVDYRSRILSWLSQVDQATAVVRDEDSHGPTKFIFDGISLAKQTVHARNDPQECPQAANRQQDSLEHERDEQSHNNAQPISKRTDSRQSRIEKNGYKRIPRSKTKADRYQYKGKNAQGKHECETTQKKTRSKQRRRHTINEDFHASNVPTSRLTLRSPLNLGIFDKGKRSSHVKTRGKILIR</sequence>
<feature type="compositionally biased region" description="Basic and acidic residues" evidence="1">
    <location>
        <begin position="64"/>
        <end position="74"/>
    </location>
</feature>
<keyword evidence="3" id="KW-1185">Reference proteome</keyword>
<evidence type="ECO:0000256" key="1">
    <source>
        <dbReference type="SAM" id="MobiDB-lite"/>
    </source>
</evidence>
<dbReference type="Proteomes" id="UP001610446">
    <property type="component" value="Unassembled WGS sequence"/>
</dbReference>
<feature type="region of interest" description="Disordered" evidence="1">
    <location>
        <begin position="47"/>
        <end position="137"/>
    </location>
</feature>
<organism evidence="2 3">
    <name type="scientific">Aspergillus pseudoustus</name>
    <dbReference type="NCBI Taxonomy" id="1810923"/>
    <lineage>
        <taxon>Eukaryota</taxon>
        <taxon>Fungi</taxon>
        <taxon>Dikarya</taxon>
        <taxon>Ascomycota</taxon>
        <taxon>Pezizomycotina</taxon>
        <taxon>Eurotiomycetes</taxon>
        <taxon>Eurotiomycetidae</taxon>
        <taxon>Eurotiales</taxon>
        <taxon>Aspergillaceae</taxon>
        <taxon>Aspergillus</taxon>
        <taxon>Aspergillus subgen. Nidulantes</taxon>
    </lineage>
</organism>
<feature type="compositionally biased region" description="Basic residues" evidence="1">
    <location>
        <begin position="128"/>
        <end position="137"/>
    </location>
</feature>
<reference evidence="2 3" key="1">
    <citation type="submission" date="2024-07" db="EMBL/GenBank/DDBJ databases">
        <title>Section-level genome sequencing and comparative genomics of Aspergillus sections Usti and Cavernicolus.</title>
        <authorList>
            <consortium name="Lawrence Berkeley National Laboratory"/>
            <person name="Nybo J.L."/>
            <person name="Vesth T.C."/>
            <person name="Theobald S."/>
            <person name="Frisvad J.C."/>
            <person name="Larsen T.O."/>
            <person name="Kjaerboelling I."/>
            <person name="Rothschild-Mancinelli K."/>
            <person name="Lyhne E.K."/>
            <person name="Kogle M.E."/>
            <person name="Barry K."/>
            <person name="Clum A."/>
            <person name="Na H."/>
            <person name="Ledsgaard L."/>
            <person name="Lin J."/>
            <person name="Lipzen A."/>
            <person name="Kuo A."/>
            <person name="Riley R."/>
            <person name="Mondo S."/>
            <person name="Labutti K."/>
            <person name="Haridas S."/>
            <person name="Pangalinan J."/>
            <person name="Salamov A.A."/>
            <person name="Simmons B.A."/>
            <person name="Magnuson J.K."/>
            <person name="Chen J."/>
            <person name="Drula E."/>
            <person name="Henrissat B."/>
            <person name="Wiebenga A."/>
            <person name="Lubbers R.J."/>
            <person name="Gomes A.C."/>
            <person name="Makela M.R."/>
            <person name="Stajich J."/>
            <person name="Grigoriev I.V."/>
            <person name="Mortensen U.H."/>
            <person name="De Vries R.P."/>
            <person name="Baker S.E."/>
            <person name="Andersen M.R."/>
        </authorList>
    </citation>
    <scope>NUCLEOTIDE SEQUENCE [LARGE SCALE GENOMIC DNA]</scope>
    <source>
        <strain evidence="2 3">CBS 123904</strain>
    </source>
</reference>
<protein>
    <submittedName>
        <fullName evidence="2">Uncharacterized protein</fullName>
    </submittedName>
</protein>
<proteinExistence type="predicted"/>
<dbReference type="EMBL" id="JBFXLU010000059">
    <property type="protein sequence ID" value="KAL2846962.1"/>
    <property type="molecule type" value="Genomic_DNA"/>
</dbReference>
<feature type="compositionally biased region" description="Basic and acidic residues" evidence="1">
    <location>
        <begin position="83"/>
        <end position="96"/>
    </location>
</feature>
<gene>
    <name evidence="2" type="ORF">BJY01DRAFT_247023</name>
</gene>
<accession>A0ABR4K4L3</accession>
<evidence type="ECO:0000313" key="2">
    <source>
        <dbReference type="EMBL" id="KAL2846962.1"/>
    </source>
</evidence>
<comment type="caution">
    <text evidence="2">The sequence shown here is derived from an EMBL/GenBank/DDBJ whole genome shotgun (WGS) entry which is preliminary data.</text>
</comment>